<protein>
    <submittedName>
        <fullName evidence="2">Metal-dependent hydrolase</fullName>
    </submittedName>
</protein>
<dbReference type="GO" id="GO:0016787">
    <property type="term" value="F:hydrolase activity"/>
    <property type="evidence" value="ECO:0007669"/>
    <property type="project" value="UniProtKB-KW"/>
</dbReference>
<evidence type="ECO:0000313" key="2">
    <source>
        <dbReference type="EMBL" id="URN93274.1"/>
    </source>
</evidence>
<name>A0A9J6ZB15_9BACL</name>
<evidence type="ECO:0000313" key="3">
    <source>
        <dbReference type="Proteomes" id="UP001056756"/>
    </source>
</evidence>
<dbReference type="Gene3D" id="1.20.120.450">
    <property type="entry name" value="dinb family like domain"/>
    <property type="match status" value="1"/>
</dbReference>
<dbReference type="SUPFAM" id="SSF109854">
    <property type="entry name" value="DinB/YfiT-like putative metalloenzymes"/>
    <property type="match status" value="1"/>
</dbReference>
<dbReference type="NCBIfam" id="NF009807">
    <property type="entry name" value="PRK13291.1"/>
    <property type="match status" value="1"/>
</dbReference>
<dbReference type="EMBL" id="CP097899">
    <property type="protein sequence ID" value="URN93274.1"/>
    <property type="molecule type" value="Genomic_DNA"/>
</dbReference>
<dbReference type="Pfam" id="PF12867">
    <property type="entry name" value="DinB_2"/>
    <property type="match status" value="1"/>
</dbReference>
<organism evidence="2 3">
    <name type="scientific">Candidatus Pristimantibacillus lignocellulolyticus</name>
    <dbReference type="NCBI Taxonomy" id="2994561"/>
    <lineage>
        <taxon>Bacteria</taxon>
        <taxon>Bacillati</taxon>
        <taxon>Bacillota</taxon>
        <taxon>Bacilli</taxon>
        <taxon>Bacillales</taxon>
        <taxon>Paenibacillaceae</taxon>
        <taxon>Candidatus Pristimantibacillus</taxon>
    </lineage>
</organism>
<proteinExistence type="predicted"/>
<dbReference type="InterPro" id="IPR034660">
    <property type="entry name" value="DinB/YfiT-like"/>
</dbReference>
<reference evidence="2" key="1">
    <citation type="submission" date="2022-05" db="EMBL/GenBank/DDBJ databases">
        <title>Novel bacterial taxa in a minimal lignocellulolytic consortium and its capacity to transform plastics disclosed by genome-resolved metagenomics.</title>
        <authorList>
            <person name="Rodriguez C.A.D."/>
            <person name="Diaz-Garcia L."/>
            <person name="Herrera K."/>
            <person name="Tarazona N.A."/>
            <person name="Sproer C."/>
            <person name="Overmann J."/>
            <person name="Jimenez D.J."/>
        </authorList>
    </citation>
    <scope>NUCLEOTIDE SEQUENCE</scope>
    <source>
        <strain evidence="2">MAG5</strain>
    </source>
</reference>
<dbReference type="KEGG" id="plig:NAG76_15735"/>
<dbReference type="Proteomes" id="UP001056756">
    <property type="component" value="Chromosome"/>
</dbReference>
<dbReference type="InterPro" id="IPR024775">
    <property type="entry name" value="DinB-like"/>
</dbReference>
<sequence length="174" mass="20337">MEKVTYPIGRFVFEGMTAVQKQEWIEQIEQYPTLLRATVEGFSQEQLDTPYRTGGWTVRQVVHHVADFSTNVLTRFKLALTENNPTIKPFLEEKWAQLSDTRSMPIESSLSIIDGTYARLFVLLKSMSVAEFERQFYHPEKGAQISLKAFLSFTKWHSFHHLAHIQSLKERNNW</sequence>
<dbReference type="AlphaFoldDB" id="A0A9J6ZB15"/>
<gene>
    <name evidence="2" type="ORF">NAG76_15735</name>
</gene>
<accession>A0A9J6ZB15</accession>
<keyword evidence="2" id="KW-0378">Hydrolase</keyword>
<evidence type="ECO:0000259" key="1">
    <source>
        <dbReference type="Pfam" id="PF12867"/>
    </source>
</evidence>
<feature type="domain" description="DinB-like" evidence="1">
    <location>
        <begin position="27"/>
        <end position="165"/>
    </location>
</feature>